<name>A0A9P7ERU4_9AGAM</name>
<gene>
    <name evidence="2" type="ORF">F5147DRAFT_783106</name>
</gene>
<comment type="caution">
    <text evidence="2">The sequence shown here is derived from an EMBL/GenBank/DDBJ whole genome shotgun (WGS) entry which is preliminary data.</text>
</comment>
<dbReference type="AlphaFoldDB" id="A0A9P7ERU4"/>
<feature type="compositionally biased region" description="Polar residues" evidence="1">
    <location>
        <begin position="212"/>
        <end position="221"/>
    </location>
</feature>
<evidence type="ECO:0000256" key="1">
    <source>
        <dbReference type="SAM" id="MobiDB-lite"/>
    </source>
</evidence>
<dbReference type="EMBL" id="JABBWM010000304">
    <property type="protein sequence ID" value="KAG2082970.1"/>
    <property type="molecule type" value="Genomic_DNA"/>
</dbReference>
<feature type="region of interest" description="Disordered" evidence="1">
    <location>
        <begin position="210"/>
        <end position="235"/>
    </location>
</feature>
<proteinExistence type="predicted"/>
<evidence type="ECO:0000313" key="3">
    <source>
        <dbReference type="Proteomes" id="UP000823399"/>
    </source>
</evidence>
<accession>A0A9P7ERU4</accession>
<dbReference type="Proteomes" id="UP000823399">
    <property type="component" value="Unassembled WGS sequence"/>
</dbReference>
<protein>
    <submittedName>
        <fullName evidence="2">Uncharacterized protein</fullName>
    </submittedName>
</protein>
<organism evidence="2 3">
    <name type="scientific">Suillus discolor</name>
    <dbReference type="NCBI Taxonomy" id="1912936"/>
    <lineage>
        <taxon>Eukaryota</taxon>
        <taxon>Fungi</taxon>
        <taxon>Dikarya</taxon>
        <taxon>Basidiomycota</taxon>
        <taxon>Agaricomycotina</taxon>
        <taxon>Agaricomycetes</taxon>
        <taxon>Agaricomycetidae</taxon>
        <taxon>Boletales</taxon>
        <taxon>Suillineae</taxon>
        <taxon>Suillaceae</taxon>
        <taxon>Suillus</taxon>
    </lineage>
</organism>
<dbReference type="GeneID" id="64705060"/>
<keyword evidence="3" id="KW-1185">Reference proteome</keyword>
<sequence>MSPTPPPVAPNADTLAVPPALPYRLNFRFEHRQPTPPVFQPVFDFGFPLAQRRSPTPQPATPSFLDFRWNTSVARDDPVVTPTGKPFNFGMDLDVTPQWSVTPTTIPTEKMPLLPTPKPAFDFGWNLSPTSMPAPPVHVGYDISNRSFQFNCQVPPAKGGDWQPIPVRAAVPVTAVNPAVPVKAAIAASAPPTPAVAYTPKALPNVEFAFPQRSTPSGSSDTSDHRPSHQGVIGDAERTARNIVECLQGDEFDKLAQLMLGSIVNPSDDVRHPQPDEVLDSNQVILSVFCESRDKLTRIFKDLIQLHHMAAVQARVVPLVHSLSQQVQKAERKSGGGD</sequence>
<reference evidence="2" key="1">
    <citation type="journal article" date="2020" name="New Phytol.">
        <title>Comparative genomics reveals dynamic genome evolution in host specialist ectomycorrhizal fungi.</title>
        <authorList>
            <person name="Lofgren L.A."/>
            <person name="Nguyen N.H."/>
            <person name="Vilgalys R."/>
            <person name="Ruytinx J."/>
            <person name="Liao H.L."/>
            <person name="Branco S."/>
            <person name="Kuo A."/>
            <person name="LaButti K."/>
            <person name="Lipzen A."/>
            <person name="Andreopoulos W."/>
            <person name="Pangilinan J."/>
            <person name="Riley R."/>
            <person name="Hundley H."/>
            <person name="Na H."/>
            <person name="Barry K."/>
            <person name="Grigoriev I.V."/>
            <person name="Stajich J.E."/>
            <person name="Kennedy P.G."/>
        </authorList>
    </citation>
    <scope>NUCLEOTIDE SEQUENCE</scope>
    <source>
        <strain evidence="2">FC423</strain>
    </source>
</reference>
<dbReference type="OrthoDB" id="2659419at2759"/>
<dbReference type="RefSeq" id="XP_041284359.1">
    <property type="nucleotide sequence ID" value="XM_041442801.1"/>
</dbReference>
<evidence type="ECO:0000313" key="2">
    <source>
        <dbReference type="EMBL" id="KAG2082970.1"/>
    </source>
</evidence>